<evidence type="ECO:0000256" key="3">
    <source>
        <dbReference type="ARBA" id="ARBA00022530"/>
    </source>
</evidence>
<comment type="subcellular location">
    <subcellularLocation>
        <location evidence="1">Secreted</location>
        <location evidence="1">Extracellular space</location>
        <location evidence="1">Extracellular matrix</location>
        <location evidence="1">Basement membrane</location>
    </subcellularLocation>
</comment>
<evidence type="ECO:0000256" key="4">
    <source>
        <dbReference type="ARBA" id="ARBA00022729"/>
    </source>
</evidence>
<dbReference type="PANTHER" id="PTHR10574:SF406">
    <property type="entry name" value="LAMININ SUBUNIT ALPHA 5"/>
    <property type="match status" value="1"/>
</dbReference>
<evidence type="ECO:0000256" key="7">
    <source>
        <dbReference type="ARBA" id="ARBA00023157"/>
    </source>
</evidence>
<dbReference type="FunFam" id="2.10.25.10:FF:000106">
    <property type="entry name" value="Heparan sulfate proteoglycan 2"/>
    <property type="match status" value="1"/>
</dbReference>
<feature type="domain" description="Laminin EGF-like" evidence="10">
    <location>
        <begin position="102"/>
        <end position="137"/>
    </location>
</feature>
<dbReference type="Pfam" id="PF24973">
    <property type="entry name" value="EGF_LMN_ATRN"/>
    <property type="match status" value="1"/>
</dbReference>
<sequence length="176" mass="19003">MSINKLIQIGIKSESQFSHFSLSPPPPPPSLSLSLSLSLSVSLSLSLALFPPFSSFFLLLFLPLQQCAPGYYRDTKGLFLGKCVPCNCNGHSDQCLDGSGVCENCQHNRAGDHCEKCQGGFLGNNSLDGRAQSCDTCPCPLQVASNKSIAFPFFPPHSSFIPFICSAFTYCTNCTF</sequence>
<keyword evidence="7" id="KW-1015">Disulfide bond</keyword>
<keyword evidence="4" id="KW-0732">Signal</keyword>
<dbReference type="GO" id="GO:0005604">
    <property type="term" value="C:basement membrane"/>
    <property type="evidence" value="ECO:0007669"/>
    <property type="project" value="UniProtKB-SubCell"/>
</dbReference>
<dbReference type="CDD" id="cd00055">
    <property type="entry name" value="EGF_Lam"/>
    <property type="match status" value="1"/>
</dbReference>
<evidence type="ECO:0000256" key="8">
    <source>
        <dbReference type="ARBA" id="ARBA00023180"/>
    </source>
</evidence>
<dbReference type="SMART" id="SM00180">
    <property type="entry name" value="EGF_Lam"/>
    <property type="match status" value="1"/>
</dbReference>
<evidence type="ECO:0000256" key="2">
    <source>
        <dbReference type="ARBA" id="ARBA00022525"/>
    </source>
</evidence>
<evidence type="ECO:0000256" key="9">
    <source>
        <dbReference type="ARBA" id="ARBA00023292"/>
    </source>
</evidence>
<dbReference type="InterPro" id="IPR002049">
    <property type="entry name" value="LE_dom"/>
</dbReference>
<dbReference type="InterPro" id="IPR050440">
    <property type="entry name" value="Laminin/Netrin_ECM"/>
</dbReference>
<reference evidence="11" key="3">
    <citation type="submission" date="2025-09" db="UniProtKB">
        <authorList>
            <consortium name="Ensembl"/>
        </authorList>
    </citation>
    <scope>IDENTIFICATION</scope>
</reference>
<protein>
    <recommendedName>
        <fullName evidence="10">Laminin EGF-like domain-containing protein</fullName>
    </recommendedName>
</protein>
<organism evidence="11 12">
    <name type="scientific">Hucho hucho</name>
    <name type="common">huchen</name>
    <dbReference type="NCBI Taxonomy" id="62062"/>
    <lineage>
        <taxon>Eukaryota</taxon>
        <taxon>Metazoa</taxon>
        <taxon>Chordata</taxon>
        <taxon>Craniata</taxon>
        <taxon>Vertebrata</taxon>
        <taxon>Euteleostomi</taxon>
        <taxon>Actinopterygii</taxon>
        <taxon>Neopterygii</taxon>
        <taxon>Teleostei</taxon>
        <taxon>Protacanthopterygii</taxon>
        <taxon>Salmoniformes</taxon>
        <taxon>Salmonidae</taxon>
        <taxon>Salmoninae</taxon>
        <taxon>Hucho</taxon>
    </lineage>
</organism>
<evidence type="ECO:0000256" key="5">
    <source>
        <dbReference type="ARBA" id="ARBA00022737"/>
    </source>
</evidence>
<dbReference type="GO" id="GO:0005201">
    <property type="term" value="F:extracellular matrix structural constituent"/>
    <property type="evidence" value="ECO:0007669"/>
    <property type="project" value="TreeGrafter"/>
</dbReference>
<dbReference type="AlphaFoldDB" id="A0A4W5JWR5"/>
<evidence type="ECO:0000256" key="6">
    <source>
        <dbReference type="ARBA" id="ARBA00022869"/>
    </source>
</evidence>
<keyword evidence="12" id="KW-1185">Reference proteome</keyword>
<name>A0A4W5JWR5_9TELE</name>
<keyword evidence="5" id="KW-0677">Repeat</keyword>
<evidence type="ECO:0000313" key="12">
    <source>
        <dbReference type="Proteomes" id="UP000314982"/>
    </source>
</evidence>
<dbReference type="Gene3D" id="2.10.25.10">
    <property type="entry name" value="Laminin"/>
    <property type="match status" value="1"/>
</dbReference>
<accession>A0A4W5JWR5</accession>
<dbReference type="SUPFAM" id="SSF57196">
    <property type="entry name" value="EGF/Laminin"/>
    <property type="match status" value="1"/>
</dbReference>
<dbReference type="GO" id="GO:0009887">
    <property type="term" value="P:animal organ morphogenesis"/>
    <property type="evidence" value="ECO:0007669"/>
    <property type="project" value="TreeGrafter"/>
</dbReference>
<dbReference type="GO" id="GO:0009888">
    <property type="term" value="P:tissue development"/>
    <property type="evidence" value="ECO:0007669"/>
    <property type="project" value="TreeGrafter"/>
</dbReference>
<evidence type="ECO:0000256" key="1">
    <source>
        <dbReference type="ARBA" id="ARBA00004302"/>
    </source>
</evidence>
<keyword evidence="3" id="KW-0272">Extracellular matrix</keyword>
<keyword evidence="6" id="KW-0084">Basement membrane</keyword>
<dbReference type="STRING" id="62062.ENSHHUP00000002615"/>
<dbReference type="Ensembl" id="ENSHHUT00000002709.1">
    <property type="protein sequence ID" value="ENSHHUP00000002615.1"/>
    <property type="gene ID" value="ENSHHUG00000001686.1"/>
</dbReference>
<dbReference type="InterPro" id="IPR056863">
    <property type="entry name" value="LMN_ATRN_NET-like_EGF"/>
</dbReference>
<dbReference type="GO" id="GO:0007411">
    <property type="term" value="P:axon guidance"/>
    <property type="evidence" value="ECO:0007669"/>
    <property type="project" value="TreeGrafter"/>
</dbReference>
<dbReference type="PROSITE" id="PS01248">
    <property type="entry name" value="EGF_LAM_1"/>
    <property type="match status" value="1"/>
</dbReference>
<reference evidence="12" key="1">
    <citation type="submission" date="2018-06" db="EMBL/GenBank/DDBJ databases">
        <title>Genome assembly of Danube salmon.</title>
        <authorList>
            <person name="Macqueen D.J."/>
            <person name="Gundappa M.K."/>
        </authorList>
    </citation>
    <scope>NUCLEOTIDE SEQUENCE [LARGE SCALE GENOMIC DNA]</scope>
</reference>
<dbReference type="PANTHER" id="PTHR10574">
    <property type="entry name" value="NETRIN/LAMININ-RELATED"/>
    <property type="match status" value="1"/>
</dbReference>
<dbReference type="Proteomes" id="UP000314982">
    <property type="component" value="Unassembled WGS sequence"/>
</dbReference>
<evidence type="ECO:0000313" key="11">
    <source>
        <dbReference type="Ensembl" id="ENSHHUP00000002615.1"/>
    </source>
</evidence>
<keyword evidence="8" id="KW-0325">Glycoprotein</keyword>
<keyword evidence="9" id="KW-0424">Laminin EGF-like domain</keyword>
<evidence type="ECO:0000259" key="10">
    <source>
        <dbReference type="PROSITE" id="PS01248"/>
    </source>
</evidence>
<proteinExistence type="predicted"/>
<reference evidence="11" key="2">
    <citation type="submission" date="2025-08" db="UniProtKB">
        <authorList>
            <consortium name="Ensembl"/>
        </authorList>
    </citation>
    <scope>IDENTIFICATION</scope>
</reference>
<dbReference type="GeneTree" id="ENSGT00940000156537"/>
<keyword evidence="2" id="KW-0964">Secreted</keyword>